<dbReference type="Proteomes" id="UP000814353">
    <property type="component" value="Unassembled WGS sequence"/>
</dbReference>
<evidence type="ECO:0000313" key="6">
    <source>
        <dbReference type="Proteomes" id="UP000814353"/>
    </source>
</evidence>
<accession>A0A7W0AFK5</accession>
<evidence type="ECO:0000313" key="4">
    <source>
        <dbReference type="EMBL" id="MCG6662390.1"/>
    </source>
</evidence>
<dbReference type="CDD" id="cd09110">
    <property type="entry name" value="PLDc_CLS_1"/>
    <property type="match status" value="1"/>
</dbReference>
<dbReference type="Pfam" id="PF13091">
    <property type="entry name" value="PLDc_2"/>
    <property type="match status" value="2"/>
</dbReference>
<dbReference type="CDD" id="cd09159">
    <property type="entry name" value="PLDc_ybhO_like_2"/>
    <property type="match status" value="1"/>
</dbReference>
<gene>
    <name evidence="3" type="ORF">H1D44_16435</name>
    <name evidence="4" type="ORF">HOP48_12635</name>
</gene>
<evidence type="ECO:0000259" key="2">
    <source>
        <dbReference type="PROSITE" id="PS50035"/>
    </source>
</evidence>
<dbReference type="SMART" id="SM00155">
    <property type="entry name" value="PLDc"/>
    <property type="match status" value="2"/>
</dbReference>
<dbReference type="AlphaFoldDB" id="A0A7W0AFK5"/>
<name>A0A7W0AFK5_9GAMM</name>
<dbReference type="GO" id="GO:0008808">
    <property type="term" value="F:cardiolipin synthase activity"/>
    <property type="evidence" value="ECO:0007669"/>
    <property type="project" value="TreeGrafter"/>
</dbReference>
<dbReference type="PROSITE" id="PS50035">
    <property type="entry name" value="PLD"/>
    <property type="match status" value="2"/>
</dbReference>
<keyword evidence="1" id="KW-1133">Transmembrane helix</keyword>
<keyword evidence="1" id="KW-0812">Transmembrane</keyword>
<dbReference type="InterPro" id="IPR001736">
    <property type="entry name" value="PLipase_D/transphosphatidylase"/>
</dbReference>
<reference evidence="3 5" key="2">
    <citation type="submission" date="2020-07" db="EMBL/GenBank/DDBJ databases">
        <title>Identification of Halomonas strains.</title>
        <authorList>
            <person name="Xiao Z."/>
            <person name="Shen J."/>
        </authorList>
    </citation>
    <scope>NUCLEOTIDE SEQUENCE [LARGE SCALE GENOMIC DNA]</scope>
    <source>
        <strain evidence="3 5">DSM 17331</strain>
    </source>
</reference>
<sequence length="435" mass="49244">MPGDKRVQRRTKLKWVGVTALSIAILFVIGSVILSNLTPKPKRLVEPVVVDYGLDDPRFARSLGGTLPHPIVEGNQIEHIEGGEAIYAAKLEAIEEAEHSITFEIFEFFGDTAAAAFADALAEAAQRGVRVHALLDYVGSMPAEEEHLERMEEAGVEVIRWREPAWYQLPRFNHRTHRKLMVVDGAIGFTGGANVTDSWLPDDDEPGYRDHHFRFTGPVVGNMQGAFVEVWLEASGELLHGDAYFPELEPRGELPMQMVSSKPREGMHRIRMMFKYAIAAAWERITISSAYFYPDPSFLEALIEAAERGVEVRILVPGDSIDYGFVRHASVNRWRPMLEAGVEIYEYQPAMYHAKLITIDDRWASVGSTNIDNRSFRINKEGNVNVYDEAFARYVRGLVEEDLDDAILYTVERWEERPWHKRLAGWVSSIAGAHY</sequence>
<dbReference type="EMBL" id="JACEFT010000025">
    <property type="protein sequence ID" value="MBA2780476.1"/>
    <property type="molecule type" value="Genomic_DNA"/>
</dbReference>
<keyword evidence="6" id="KW-1185">Reference proteome</keyword>
<evidence type="ECO:0000313" key="3">
    <source>
        <dbReference type="EMBL" id="MBA2780476.1"/>
    </source>
</evidence>
<dbReference type="SUPFAM" id="SSF56024">
    <property type="entry name" value="Phospholipase D/nuclease"/>
    <property type="match status" value="2"/>
</dbReference>
<dbReference type="GO" id="GO:0016020">
    <property type="term" value="C:membrane"/>
    <property type="evidence" value="ECO:0007669"/>
    <property type="project" value="TreeGrafter"/>
</dbReference>
<dbReference type="EMBL" id="JABFUB010000009">
    <property type="protein sequence ID" value="MCG6662390.1"/>
    <property type="molecule type" value="Genomic_DNA"/>
</dbReference>
<evidence type="ECO:0000313" key="5">
    <source>
        <dbReference type="Proteomes" id="UP000518091"/>
    </source>
</evidence>
<evidence type="ECO:0000256" key="1">
    <source>
        <dbReference type="SAM" id="Phobius"/>
    </source>
</evidence>
<feature type="domain" description="PLD phosphodiesterase" evidence="2">
    <location>
        <begin position="348"/>
        <end position="375"/>
    </location>
</feature>
<proteinExistence type="predicted"/>
<organism evidence="3 5">
    <name type="scientific">Billgrantia kenyensis</name>
    <dbReference type="NCBI Taxonomy" id="321266"/>
    <lineage>
        <taxon>Bacteria</taxon>
        <taxon>Pseudomonadati</taxon>
        <taxon>Pseudomonadota</taxon>
        <taxon>Gammaproteobacteria</taxon>
        <taxon>Oceanospirillales</taxon>
        <taxon>Halomonadaceae</taxon>
        <taxon>Billgrantia</taxon>
    </lineage>
</organism>
<dbReference type="Gene3D" id="3.30.870.10">
    <property type="entry name" value="Endonuclease Chain A"/>
    <property type="match status" value="2"/>
</dbReference>
<dbReference type="InterPro" id="IPR025202">
    <property type="entry name" value="PLD-like_dom"/>
</dbReference>
<keyword evidence="1" id="KW-0472">Membrane</keyword>
<feature type="transmembrane region" description="Helical" evidence="1">
    <location>
        <begin position="15"/>
        <end position="34"/>
    </location>
</feature>
<dbReference type="PANTHER" id="PTHR21248">
    <property type="entry name" value="CARDIOLIPIN SYNTHASE"/>
    <property type="match status" value="1"/>
</dbReference>
<dbReference type="PANTHER" id="PTHR21248:SF22">
    <property type="entry name" value="PHOSPHOLIPASE D"/>
    <property type="match status" value="1"/>
</dbReference>
<reference evidence="4 6" key="1">
    <citation type="submission" date="2020-05" db="EMBL/GenBank/DDBJ databases">
        <title>Comparative genomic analysis of denitrifying bacteria from Halomonas genus.</title>
        <authorList>
            <person name="Wang L."/>
            <person name="Shao Z."/>
        </authorList>
    </citation>
    <scope>NUCLEOTIDE SEQUENCE [LARGE SCALE GENOMIC DNA]</scope>
    <source>
        <strain evidence="4 6">DSM 17331</strain>
    </source>
</reference>
<protein>
    <submittedName>
        <fullName evidence="3">Cardiolipin synthase B</fullName>
    </submittedName>
</protein>
<feature type="domain" description="PLD phosphodiesterase" evidence="2">
    <location>
        <begin position="172"/>
        <end position="199"/>
    </location>
</feature>
<comment type="caution">
    <text evidence="3">The sequence shown here is derived from an EMBL/GenBank/DDBJ whole genome shotgun (WGS) entry which is preliminary data.</text>
</comment>
<dbReference type="Proteomes" id="UP000518091">
    <property type="component" value="Unassembled WGS sequence"/>
</dbReference>
<dbReference type="GO" id="GO:0032049">
    <property type="term" value="P:cardiolipin biosynthetic process"/>
    <property type="evidence" value="ECO:0007669"/>
    <property type="project" value="UniProtKB-ARBA"/>
</dbReference>